<evidence type="ECO:0000256" key="2">
    <source>
        <dbReference type="ARBA" id="ARBA00011344"/>
    </source>
</evidence>
<dbReference type="Gene3D" id="3.10.450.50">
    <property type="match status" value="1"/>
</dbReference>
<reference evidence="9 10" key="1">
    <citation type="submission" date="2013-07" db="EMBL/GenBank/DDBJ databases">
        <authorList>
            <consortium name="DOE Joint Genome Institute"/>
            <person name="Reeve W."/>
            <person name="Huntemann M."/>
            <person name="Han J."/>
            <person name="Chen A."/>
            <person name="Kyrpides N."/>
            <person name="Mavromatis K."/>
            <person name="Markowitz V."/>
            <person name="Palaniappan K."/>
            <person name="Ivanova N."/>
            <person name="Schaumberg A."/>
            <person name="Pati A."/>
            <person name="Liolios K."/>
            <person name="Nordberg H.P."/>
            <person name="Cantor M.N."/>
            <person name="Hua S.X."/>
            <person name="Woyke T."/>
        </authorList>
    </citation>
    <scope>NUCLEOTIDE SEQUENCE [LARGE SCALE GENOMIC DNA]</scope>
    <source>
        <strain evidence="9 10">DSM 43889</strain>
    </source>
</reference>
<dbReference type="PANTHER" id="PTHR43133:SF65">
    <property type="entry name" value="ECF RNA POLYMERASE SIGMA FACTOR SIGG"/>
    <property type="match status" value="1"/>
</dbReference>
<comment type="similarity">
    <text evidence="1">Belongs to the sigma-70 factor family. ECF subfamily.</text>
</comment>
<dbReference type="Proteomes" id="UP000791080">
    <property type="component" value="Unassembled WGS sequence"/>
</dbReference>
<dbReference type="InterPro" id="IPR014305">
    <property type="entry name" value="RNA_pol_sigma-G_actinobac"/>
</dbReference>
<evidence type="ECO:0000313" key="10">
    <source>
        <dbReference type="Proteomes" id="UP000791080"/>
    </source>
</evidence>
<feature type="domain" description="SnoaL-like" evidence="8">
    <location>
        <begin position="220"/>
        <end position="316"/>
    </location>
</feature>
<dbReference type="InterPro" id="IPR014284">
    <property type="entry name" value="RNA_pol_sigma-70_dom"/>
</dbReference>
<dbReference type="InterPro" id="IPR036388">
    <property type="entry name" value="WH-like_DNA-bd_sf"/>
</dbReference>
<dbReference type="InterPro" id="IPR037401">
    <property type="entry name" value="SnoaL-like"/>
</dbReference>
<comment type="subunit">
    <text evidence="2">Interacts transiently with the RNA polymerase catalytic core formed by RpoA, RpoB, RpoC and RpoZ (2 alpha, 1 beta, 1 beta' and 1 omega subunit) to form the RNA polymerase holoenzyme that can initiate transcription.</text>
</comment>
<organism evidence="9 10">
    <name type="scientific">Actinoalloteichus caeruleus DSM 43889</name>
    <dbReference type="NCBI Taxonomy" id="1120930"/>
    <lineage>
        <taxon>Bacteria</taxon>
        <taxon>Bacillati</taxon>
        <taxon>Actinomycetota</taxon>
        <taxon>Actinomycetes</taxon>
        <taxon>Pseudonocardiales</taxon>
        <taxon>Pseudonocardiaceae</taxon>
        <taxon>Actinoalloteichus</taxon>
        <taxon>Actinoalloteichus cyanogriseus</taxon>
    </lineage>
</organism>
<keyword evidence="3" id="KW-0805">Transcription regulation</keyword>
<dbReference type="Pfam" id="PF12680">
    <property type="entry name" value="SnoaL_2"/>
    <property type="match status" value="1"/>
</dbReference>
<feature type="domain" description="RNA polymerase sigma-70 region 2" evidence="6">
    <location>
        <begin position="23"/>
        <end position="91"/>
    </location>
</feature>
<accession>A0ABT1JBA2</accession>
<keyword evidence="10" id="KW-1185">Reference proteome</keyword>
<dbReference type="InterPro" id="IPR013249">
    <property type="entry name" value="RNA_pol_sigma70_r4_t2"/>
</dbReference>
<comment type="caution">
    <text evidence="9">The sequence shown here is derived from an EMBL/GenBank/DDBJ whole genome shotgun (WGS) entry which is preliminary data.</text>
</comment>
<protein>
    <submittedName>
        <fullName evidence="9">RNA polymerase sigma-70 factor, ECF subfamily</fullName>
    </submittedName>
</protein>
<evidence type="ECO:0000313" key="9">
    <source>
        <dbReference type="EMBL" id="MCP2329781.1"/>
    </source>
</evidence>
<dbReference type="InterPro" id="IPR013325">
    <property type="entry name" value="RNA_pol_sigma_r2"/>
</dbReference>
<evidence type="ECO:0000256" key="4">
    <source>
        <dbReference type="ARBA" id="ARBA00023082"/>
    </source>
</evidence>
<dbReference type="InterPro" id="IPR013324">
    <property type="entry name" value="RNA_pol_sigma_r3/r4-like"/>
</dbReference>
<evidence type="ECO:0000259" key="8">
    <source>
        <dbReference type="Pfam" id="PF12680"/>
    </source>
</evidence>
<dbReference type="Gene3D" id="1.10.10.10">
    <property type="entry name" value="Winged helix-like DNA-binding domain superfamily/Winged helix DNA-binding domain"/>
    <property type="match status" value="1"/>
</dbReference>
<dbReference type="Pfam" id="PF04542">
    <property type="entry name" value="Sigma70_r2"/>
    <property type="match status" value="1"/>
</dbReference>
<dbReference type="InterPro" id="IPR007627">
    <property type="entry name" value="RNA_pol_sigma70_r2"/>
</dbReference>
<feature type="domain" description="RNA polymerase sigma factor 70 region 4 type 2" evidence="7">
    <location>
        <begin position="144"/>
        <end position="194"/>
    </location>
</feature>
<dbReference type="InterPro" id="IPR032710">
    <property type="entry name" value="NTF2-like_dom_sf"/>
</dbReference>
<dbReference type="SUPFAM" id="SSF88946">
    <property type="entry name" value="Sigma2 domain of RNA polymerase sigma factors"/>
    <property type="match status" value="1"/>
</dbReference>
<dbReference type="Pfam" id="PF08281">
    <property type="entry name" value="Sigma70_r4_2"/>
    <property type="match status" value="1"/>
</dbReference>
<dbReference type="InterPro" id="IPR039425">
    <property type="entry name" value="RNA_pol_sigma-70-like"/>
</dbReference>
<gene>
    <name evidence="9" type="ORF">G443_000051</name>
</gene>
<dbReference type="PANTHER" id="PTHR43133">
    <property type="entry name" value="RNA POLYMERASE ECF-TYPE SIGMA FACTO"/>
    <property type="match status" value="1"/>
</dbReference>
<evidence type="ECO:0000256" key="1">
    <source>
        <dbReference type="ARBA" id="ARBA00010641"/>
    </source>
</evidence>
<evidence type="ECO:0000259" key="6">
    <source>
        <dbReference type="Pfam" id="PF04542"/>
    </source>
</evidence>
<evidence type="ECO:0000256" key="5">
    <source>
        <dbReference type="ARBA" id="ARBA00023163"/>
    </source>
</evidence>
<dbReference type="NCBIfam" id="NF006089">
    <property type="entry name" value="PRK08241.1"/>
    <property type="match status" value="1"/>
</dbReference>
<dbReference type="SUPFAM" id="SSF54427">
    <property type="entry name" value="NTF2-like"/>
    <property type="match status" value="1"/>
</dbReference>
<dbReference type="NCBIfam" id="TIGR02960">
    <property type="entry name" value="SigX5"/>
    <property type="match status" value="1"/>
</dbReference>
<dbReference type="Gene3D" id="1.10.1740.10">
    <property type="match status" value="1"/>
</dbReference>
<dbReference type="EMBL" id="AUBJ02000001">
    <property type="protein sequence ID" value="MCP2329781.1"/>
    <property type="molecule type" value="Genomic_DNA"/>
</dbReference>
<evidence type="ECO:0000256" key="3">
    <source>
        <dbReference type="ARBA" id="ARBA00023015"/>
    </source>
</evidence>
<proteinExistence type="inferred from homology"/>
<name>A0ABT1JBA2_ACTCY</name>
<evidence type="ECO:0000259" key="7">
    <source>
        <dbReference type="Pfam" id="PF08281"/>
    </source>
</evidence>
<keyword evidence="5" id="KW-0804">Transcription</keyword>
<keyword evidence="4" id="KW-0731">Sigma factor</keyword>
<dbReference type="SUPFAM" id="SSF88659">
    <property type="entry name" value="Sigma3 and sigma4 domains of RNA polymerase sigma factors"/>
    <property type="match status" value="1"/>
</dbReference>
<dbReference type="NCBIfam" id="TIGR02937">
    <property type="entry name" value="sigma70-ECF"/>
    <property type="match status" value="1"/>
</dbReference>
<reference evidence="9 10" key="2">
    <citation type="submission" date="2022-06" db="EMBL/GenBank/DDBJ databases">
        <title>Genomic Encyclopedia of Type Strains, Phase I: the one thousand microbial genomes (KMG-I) project.</title>
        <authorList>
            <person name="Kyrpides N."/>
        </authorList>
    </citation>
    <scope>NUCLEOTIDE SEQUENCE [LARGE SCALE GENOMIC DNA]</scope>
    <source>
        <strain evidence="9 10">DSM 43889</strain>
    </source>
</reference>
<sequence>MTSAREPDLVLARNGDQDAFTRLVRPLRPELHAHCYRLLGSTHGADDAIQEAMLRAWRGLSRFEERASLRSWLYTVTTRACLDQLAGRRRRALPVDLGPANTNATPGSSGAEVAWLEPYPHGVPEGVASGPEARYDQREAVELAFVAALQHLPGNQRAALLLVEVLGYSAAEVASMMGTSTASVNSALQRARLAVSTRVPPVSQSRTLRALGDGEVREIVTSYAEALERGDARALVALLTEDVTWSMPPLEDWYAGRDAVMGFAVRVPLSSCGSWRYRRTTANGQPAVAFYLREEEAVVHRAWSVTVLSLRGDRIAGLTSFLGAEHFPPFGLPPVWEPQTEEATT</sequence>